<feature type="transmembrane region" description="Helical" evidence="8">
    <location>
        <begin position="150"/>
        <end position="167"/>
    </location>
</feature>
<evidence type="ECO:0000256" key="8">
    <source>
        <dbReference type="SAM" id="Phobius"/>
    </source>
</evidence>
<dbReference type="AlphaFoldDB" id="M0BNA3"/>
<dbReference type="GO" id="GO:0016020">
    <property type="term" value="C:membrane"/>
    <property type="evidence" value="ECO:0007669"/>
    <property type="project" value="UniProtKB-SubCell"/>
</dbReference>
<evidence type="ECO:0000256" key="7">
    <source>
        <dbReference type="ARBA" id="ARBA00023136"/>
    </source>
</evidence>
<keyword evidence="4" id="KW-0378">Hydrolase</keyword>
<dbReference type="CDD" id="cd06160">
    <property type="entry name" value="S2P-M50_like_2"/>
    <property type="match status" value="1"/>
</dbReference>
<keyword evidence="7 8" id="KW-0472">Membrane</keyword>
<keyword evidence="3 8" id="KW-0812">Transmembrane</keyword>
<sequence length="372" mass="39685">MAAESPADGPPLEAIESVFAVTEIHRSADKLVYVGQPRVSPDAVTQELWPTFHDAGYELELRGARGRVALVAEPQSLGVDGIPWKHIGLFVATVLSTLFAGTFWYHIDPFAEPAALLRAWPFSAAILFVLGVHEMGHYVASRYHRVQASLPYFIPIPTLIGTLGAVIKMNGRMPSRKALFDIGVAGPLAGLVATVTVTTVGLHMDPIHAPAAVVQSPDAVQLHLGFPPLLEGLAALFDQPLYRGDPTTMVNPVVIGGWVGMFVTLLNLIPVGQLDGGHILRAMIGPDQETVGALVPAALLGLAGYLYFLTDHTGQAASVWILWAVLTTLLAIAGPAKPFVEERLDSRRRVLGALTFGLGTLCFTPVPIEIVG</sequence>
<gene>
    <name evidence="10" type="ORF">C479_09728</name>
</gene>
<dbReference type="PANTHER" id="PTHR31412:SF0">
    <property type="entry name" value="ZINC METALLOPROTEASE EGY1, CHLOROPLASTIC-RELATED"/>
    <property type="match status" value="1"/>
</dbReference>
<evidence type="ECO:0000313" key="11">
    <source>
        <dbReference type="Proteomes" id="UP000011560"/>
    </source>
</evidence>
<feature type="transmembrane region" description="Helical" evidence="8">
    <location>
        <begin position="320"/>
        <end position="338"/>
    </location>
</feature>
<name>M0BNA3_9EURY</name>
<feature type="transmembrane region" description="Helical" evidence="8">
    <location>
        <begin position="249"/>
        <end position="269"/>
    </location>
</feature>
<dbReference type="PANTHER" id="PTHR31412">
    <property type="entry name" value="ZINC METALLOPROTEASE EGY1"/>
    <property type="match status" value="1"/>
</dbReference>
<keyword evidence="11" id="KW-1185">Reference proteome</keyword>
<evidence type="ECO:0000313" key="10">
    <source>
        <dbReference type="EMBL" id="ELZ11079.1"/>
    </source>
</evidence>
<evidence type="ECO:0000256" key="5">
    <source>
        <dbReference type="ARBA" id="ARBA00022946"/>
    </source>
</evidence>
<dbReference type="Pfam" id="PF02163">
    <property type="entry name" value="Peptidase_M50"/>
    <property type="match status" value="1"/>
</dbReference>
<evidence type="ECO:0000256" key="6">
    <source>
        <dbReference type="ARBA" id="ARBA00022989"/>
    </source>
</evidence>
<protein>
    <submittedName>
        <fullName evidence="10">Peptidase M50</fullName>
    </submittedName>
</protein>
<dbReference type="EMBL" id="AOIQ01000014">
    <property type="protein sequence ID" value="ELZ11079.1"/>
    <property type="molecule type" value="Genomic_DNA"/>
</dbReference>
<feature type="transmembrane region" description="Helical" evidence="8">
    <location>
        <begin position="87"/>
        <end position="107"/>
    </location>
</feature>
<dbReference type="PATRIC" id="fig|1227490.4.peg.1987"/>
<feature type="transmembrane region" description="Helical" evidence="8">
    <location>
        <begin position="179"/>
        <end position="202"/>
    </location>
</feature>
<accession>M0BNA3</accession>
<dbReference type="GO" id="GO:0006508">
    <property type="term" value="P:proteolysis"/>
    <property type="evidence" value="ECO:0007669"/>
    <property type="project" value="UniProtKB-KW"/>
</dbReference>
<comment type="caution">
    <text evidence="10">The sequence shown here is derived from an EMBL/GenBank/DDBJ whole genome shotgun (WGS) entry which is preliminary data.</text>
</comment>
<evidence type="ECO:0000259" key="9">
    <source>
        <dbReference type="Pfam" id="PF02163"/>
    </source>
</evidence>
<dbReference type="RefSeq" id="WP_007701492.1">
    <property type="nucleotide sequence ID" value="NZ_AOIQ01000014.1"/>
</dbReference>
<dbReference type="GO" id="GO:0008233">
    <property type="term" value="F:peptidase activity"/>
    <property type="evidence" value="ECO:0007669"/>
    <property type="project" value="UniProtKB-KW"/>
</dbReference>
<reference evidence="10 11" key="1">
    <citation type="journal article" date="2014" name="PLoS Genet.">
        <title>Phylogenetically driven sequencing of extremely halophilic archaea reveals strategies for static and dynamic osmo-response.</title>
        <authorList>
            <person name="Becker E.A."/>
            <person name="Seitzer P.M."/>
            <person name="Tritt A."/>
            <person name="Larsen D."/>
            <person name="Krusor M."/>
            <person name="Yao A.I."/>
            <person name="Wu D."/>
            <person name="Madern D."/>
            <person name="Eisen J.A."/>
            <person name="Darling A.E."/>
            <person name="Facciotti M.T."/>
        </authorList>
    </citation>
    <scope>NUCLEOTIDE SEQUENCE [LARGE SCALE GENOMIC DNA]</scope>
    <source>
        <strain evidence="10 11">JCM 14624</strain>
    </source>
</reference>
<keyword evidence="6 8" id="KW-1133">Transmembrane helix</keyword>
<proteinExistence type="predicted"/>
<feature type="transmembrane region" description="Helical" evidence="8">
    <location>
        <begin position="119"/>
        <end position="138"/>
    </location>
</feature>
<dbReference type="OrthoDB" id="19110at2157"/>
<dbReference type="InterPro" id="IPR008915">
    <property type="entry name" value="Peptidase_M50"/>
</dbReference>
<feature type="transmembrane region" description="Helical" evidence="8">
    <location>
        <begin position="350"/>
        <end position="368"/>
    </location>
</feature>
<dbReference type="STRING" id="1227490.C479_09728"/>
<comment type="subcellular location">
    <subcellularLocation>
        <location evidence="1">Membrane</location>
        <topology evidence="1">Multi-pass membrane protein</topology>
    </subcellularLocation>
</comment>
<dbReference type="InterPro" id="IPR044838">
    <property type="entry name" value="EGY1-like"/>
</dbReference>
<keyword evidence="2" id="KW-0645">Protease</keyword>
<feature type="domain" description="Peptidase M50" evidence="9">
    <location>
        <begin position="122"/>
        <end position="285"/>
    </location>
</feature>
<dbReference type="Proteomes" id="UP000011560">
    <property type="component" value="Unassembled WGS sequence"/>
</dbReference>
<evidence type="ECO:0000256" key="2">
    <source>
        <dbReference type="ARBA" id="ARBA00022670"/>
    </source>
</evidence>
<evidence type="ECO:0000256" key="1">
    <source>
        <dbReference type="ARBA" id="ARBA00004141"/>
    </source>
</evidence>
<evidence type="ECO:0000256" key="4">
    <source>
        <dbReference type="ARBA" id="ARBA00022801"/>
    </source>
</evidence>
<organism evidence="10 11">
    <name type="scientific">Halovivax asiaticus JCM 14624</name>
    <dbReference type="NCBI Taxonomy" id="1227490"/>
    <lineage>
        <taxon>Archaea</taxon>
        <taxon>Methanobacteriati</taxon>
        <taxon>Methanobacteriota</taxon>
        <taxon>Stenosarchaea group</taxon>
        <taxon>Halobacteria</taxon>
        <taxon>Halobacteriales</taxon>
        <taxon>Natrialbaceae</taxon>
        <taxon>Halovivax</taxon>
    </lineage>
</organism>
<evidence type="ECO:0000256" key="3">
    <source>
        <dbReference type="ARBA" id="ARBA00022692"/>
    </source>
</evidence>
<keyword evidence="5" id="KW-0809">Transit peptide</keyword>
<feature type="transmembrane region" description="Helical" evidence="8">
    <location>
        <begin position="290"/>
        <end position="308"/>
    </location>
</feature>